<feature type="domain" description="DinB-like" evidence="1">
    <location>
        <begin position="14"/>
        <end position="156"/>
    </location>
</feature>
<evidence type="ECO:0000313" key="3">
    <source>
        <dbReference type="Proteomes" id="UP000682403"/>
    </source>
</evidence>
<dbReference type="RefSeq" id="WP_211559052.1">
    <property type="nucleotide sequence ID" value="NZ_JAGVRK010000001.1"/>
</dbReference>
<dbReference type="SUPFAM" id="SSF109854">
    <property type="entry name" value="DinB/YfiT-like putative metalloenzymes"/>
    <property type="match status" value="1"/>
</dbReference>
<accession>A0ABS5LFP1</accession>
<dbReference type="Pfam" id="PF12867">
    <property type="entry name" value="DinB_2"/>
    <property type="match status" value="1"/>
</dbReference>
<gene>
    <name evidence="2" type="ORF">J9317_12435</name>
</gene>
<protein>
    <submittedName>
        <fullName evidence="2">DinB family protein</fullName>
    </submittedName>
</protein>
<dbReference type="Proteomes" id="UP000682403">
    <property type="component" value="Unassembled WGS sequence"/>
</dbReference>
<name>A0ABS5LFP1_9BACI</name>
<dbReference type="EMBL" id="JAGVRK010000001">
    <property type="protein sequence ID" value="MBS2969572.1"/>
    <property type="molecule type" value="Genomic_DNA"/>
</dbReference>
<sequence length="178" mass="20583">MSDLKLIESYKISLQNYSLEQLRYIPEPGVWSIGQMYDHLIVVAHEYMDSVKACEKAVGDQKQEKTEFGVQLFTIGGFPPIKIKLPDELNAPPDNTKTKEDMILELNQLMTRMKELEVRVKDSNPNYKIKHGGFGWLNAQEWFSLIGMHFRHHLRQKDELDLKLGFELPATSFSGEKI</sequence>
<evidence type="ECO:0000259" key="1">
    <source>
        <dbReference type="Pfam" id="PF12867"/>
    </source>
</evidence>
<evidence type="ECO:0000313" key="2">
    <source>
        <dbReference type="EMBL" id="MBS2969572.1"/>
    </source>
</evidence>
<organism evidence="2 3">
    <name type="scientific">Metabacillus flavus</name>
    <dbReference type="NCBI Taxonomy" id="2823519"/>
    <lineage>
        <taxon>Bacteria</taxon>
        <taxon>Bacillati</taxon>
        <taxon>Bacillota</taxon>
        <taxon>Bacilli</taxon>
        <taxon>Bacillales</taxon>
        <taxon>Bacillaceae</taxon>
        <taxon>Metabacillus</taxon>
    </lineage>
</organism>
<reference evidence="2 3" key="1">
    <citation type="submission" date="2021-04" db="EMBL/GenBank/DDBJ databases">
        <title>Metabacillus sp. strain KIGAM252 whole genome sequence.</title>
        <authorList>
            <person name="Seo M.-J."/>
            <person name="Cho E.-S."/>
            <person name="Hwang C.Y."/>
            <person name="Yoon D.J."/>
        </authorList>
    </citation>
    <scope>NUCLEOTIDE SEQUENCE [LARGE SCALE GENOMIC DNA]</scope>
    <source>
        <strain evidence="2 3">KIGAM252</strain>
    </source>
</reference>
<keyword evidence="3" id="KW-1185">Reference proteome</keyword>
<proteinExistence type="predicted"/>
<comment type="caution">
    <text evidence="2">The sequence shown here is derived from an EMBL/GenBank/DDBJ whole genome shotgun (WGS) entry which is preliminary data.</text>
</comment>
<dbReference type="InterPro" id="IPR024775">
    <property type="entry name" value="DinB-like"/>
</dbReference>
<dbReference type="Gene3D" id="1.20.120.450">
    <property type="entry name" value="dinb family like domain"/>
    <property type="match status" value="1"/>
</dbReference>
<dbReference type="InterPro" id="IPR034660">
    <property type="entry name" value="DinB/YfiT-like"/>
</dbReference>